<feature type="region of interest" description="Disordered" evidence="6">
    <location>
        <begin position="1"/>
        <end position="53"/>
    </location>
</feature>
<dbReference type="InParanoid" id="A0A7M7LPM9"/>
<feature type="region of interest" description="Disordered" evidence="6">
    <location>
        <begin position="65"/>
        <end position="85"/>
    </location>
</feature>
<keyword evidence="4" id="KW-0804">Transcription</keyword>
<dbReference type="RefSeq" id="XP_030846023.1">
    <property type="nucleotide sequence ID" value="XM_030990163.1"/>
</dbReference>
<dbReference type="GO" id="GO:0005634">
    <property type="term" value="C:nucleus"/>
    <property type="evidence" value="ECO:0007669"/>
    <property type="project" value="UniProtKB-SubCell"/>
</dbReference>
<dbReference type="Proteomes" id="UP000007110">
    <property type="component" value="Unassembled WGS sequence"/>
</dbReference>
<name>A0A7M7LPM9_STRPU</name>
<dbReference type="OMA" id="GGPRIIC"/>
<keyword evidence="5" id="KW-0539">Nucleus</keyword>
<dbReference type="InterPro" id="IPR050283">
    <property type="entry name" value="E-box_TF_Regulators"/>
</dbReference>
<evidence type="ECO:0000256" key="3">
    <source>
        <dbReference type="ARBA" id="ARBA00023125"/>
    </source>
</evidence>
<feature type="domain" description="BHLH" evidence="7">
    <location>
        <begin position="72"/>
        <end position="124"/>
    </location>
</feature>
<dbReference type="PANTHER" id="PTHR23349">
    <property type="entry name" value="BASIC HELIX-LOOP-HELIX TRANSCRIPTION FACTOR, TWIST"/>
    <property type="match status" value="1"/>
</dbReference>
<dbReference type="GeneID" id="105436534"/>
<dbReference type="FunCoup" id="A0A7M7LPM9">
    <property type="interactions" value="18"/>
</dbReference>
<keyword evidence="3" id="KW-0238">DNA-binding</keyword>
<dbReference type="GO" id="GO:0032502">
    <property type="term" value="P:developmental process"/>
    <property type="evidence" value="ECO:0000318"/>
    <property type="project" value="GO_Central"/>
</dbReference>
<dbReference type="SUPFAM" id="SSF47459">
    <property type="entry name" value="HLH, helix-loop-helix DNA-binding domain"/>
    <property type="match status" value="1"/>
</dbReference>
<reference evidence="9" key="1">
    <citation type="submission" date="2015-02" db="EMBL/GenBank/DDBJ databases">
        <title>Genome sequencing for Strongylocentrotus purpuratus.</title>
        <authorList>
            <person name="Murali S."/>
            <person name="Liu Y."/>
            <person name="Vee V."/>
            <person name="English A."/>
            <person name="Wang M."/>
            <person name="Skinner E."/>
            <person name="Han Y."/>
            <person name="Muzny D.M."/>
            <person name="Worley K.C."/>
            <person name="Gibbs R.A."/>
        </authorList>
    </citation>
    <scope>NUCLEOTIDE SEQUENCE</scope>
</reference>
<dbReference type="PROSITE" id="PS50888">
    <property type="entry name" value="BHLH"/>
    <property type="match status" value="1"/>
</dbReference>
<dbReference type="GO" id="GO:0000977">
    <property type="term" value="F:RNA polymerase II transcription regulatory region sequence-specific DNA binding"/>
    <property type="evidence" value="ECO:0000318"/>
    <property type="project" value="GO_Central"/>
</dbReference>
<evidence type="ECO:0000256" key="1">
    <source>
        <dbReference type="ARBA" id="ARBA00004123"/>
    </source>
</evidence>
<dbReference type="InterPro" id="IPR011598">
    <property type="entry name" value="bHLH_dom"/>
</dbReference>
<dbReference type="PANTHER" id="PTHR23349:SF42">
    <property type="entry name" value="BHLH DOMAIN-CONTAINING PROTEIN"/>
    <property type="match status" value="1"/>
</dbReference>
<dbReference type="EnsemblMetazoa" id="XM_003729344">
    <property type="protein sequence ID" value="XP_003729392"/>
    <property type="gene ID" value="LOC100894088"/>
</dbReference>
<organism evidence="8 9">
    <name type="scientific">Strongylocentrotus purpuratus</name>
    <name type="common">Purple sea urchin</name>
    <dbReference type="NCBI Taxonomy" id="7668"/>
    <lineage>
        <taxon>Eukaryota</taxon>
        <taxon>Metazoa</taxon>
        <taxon>Echinodermata</taxon>
        <taxon>Eleutherozoa</taxon>
        <taxon>Echinozoa</taxon>
        <taxon>Echinoidea</taxon>
        <taxon>Euechinoidea</taxon>
        <taxon>Echinacea</taxon>
        <taxon>Camarodonta</taxon>
        <taxon>Echinidea</taxon>
        <taxon>Strongylocentrotidae</taxon>
        <taxon>Strongylocentrotus</taxon>
    </lineage>
</organism>
<evidence type="ECO:0000313" key="8">
    <source>
        <dbReference type="EnsemblMetazoa" id="XP_003729392"/>
    </source>
</evidence>
<dbReference type="FunFam" id="4.10.280.10:FF:000010">
    <property type="entry name" value="Scleraxis bHLH transcription factor"/>
    <property type="match status" value="1"/>
</dbReference>
<dbReference type="GO" id="GO:0006357">
    <property type="term" value="P:regulation of transcription by RNA polymerase II"/>
    <property type="evidence" value="ECO:0000318"/>
    <property type="project" value="GO_Central"/>
</dbReference>
<dbReference type="InterPro" id="IPR036638">
    <property type="entry name" value="HLH_DNA-bd_sf"/>
</dbReference>
<dbReference type="RefSeq" id="XP_003729392.1">
    <property type="nucleotide sequence ID" value="XM_003729344.3"/>
</dbReference>
<evidence type="ECO:0000256" key="6">
    <source>
        <dbReference type="SAM" id="MobiDB-lite"/>
    </source>
</evidence>
<keyword evidence="9" id="KW-1185">Reference proteome</keyword>
<feature type="compositionally biased region" description="Basic and acidic residues" evidence="6">
    <location>
        <begin position="7"/>
        <end position="20"/>
    </location>
</feature>
<dbReference type="GO" id="GO:0000981">
    <property type="term" value="F:DNA-binding transcription factor activity, RNA polymerase II-specific"/>
    <property type="evidence" value="ECO:0000318"/>
    <property type="project" value="GO_Central"/>
</dbReference>
<evidence type="ECO:0000256" key="5">
    <source>
        <dbReference type="ARBA" id="ARBA00023242"/>
    </source>
</evidence>
<accession>A0A7M7LPM9</accession>
<protein>
    <recommendedName>
        <fullName evidence="7">BHLH domain-containing protein</fullName>
    </recommendedName>
</protein>
<dbReference type="Gene3D" id="4.10.280.10">
    <property type="entry name" value="Helix-loop-helix DNA-binding domain"/>
    <property type="match status" value="1"/>
</dbReference>
<evidence type="ECO:0000256" key="2">
    <source>
        <dbReference type="ARBA" id="ARBA00023015"/>
    </source>
</evidence>
<dbReference type="GO" id="GO:0046983">
    <property type="term" value="F:protein dimerization activity"/>
    <property type="evidence" value="ECO:0007669"/>
    <property type="project" value="InterPro"/>
</dbReference>
<dbReference type="EnsemblMetazoa" id="XM_030990163">
    <property type="protein sequence ID" value="XP_030846023"/>
    <property type="gene ID" value="LOC105436534"/>
</dbReference>
<dbReference type="OrthoDB" id="10055449at2759"/>
<keyword evidence="2" id="KW-0805">Transcription regulation</keyword>
<dbReference type="KEGG" id="spu:105436534"/>
<dbReference type="CDD" id="cd11465">
    <property type="entry name" value="bHLH_TS_scleraxis_like"/>
    <property type="match status" value="1"/>
</dbReference>
<evidence type="ECO:0000259" key="7">
    <source>
        <dbReference type="PROSITE" id="PS50888"/>
    </source>
</evidence>
<dbReference type="Pfam" id="PF00010">
    <property type="entry name" value="HLH"/>
    <property type="match status" value="1"/>
</dbReference>
<dbReference type="GeneID" id="100894088"/>
<comment type="subcellular location">
    <subcellularLocation>
        <location evidence="1">Nucleus</location>
    </subcellularLocation>
</comment>
<proteinExistence type="predicted"/>
<evidence type="ECO:0000256" key="4">
    <source>
        <dbReference type="ARBA" id="ARBA00023163"/>
    </source>
</evidence>
<reference evidence="8" key="2">
    <citation type="submission" date="2021-01" db="UniProtKB">
        <authorList>
            <consortium name="EnsemblMetazoa"/>
        </authorList>
    </citation>
    <scope>IDENTIFICATION</scope>
</reference>
<evidence type="ECO:0000313" key="9">
    <source>
        <dbReference type="Proteomes" id="UP000007110"/>
    </source>
</evidence>
<dbReference type="KEGG" id="spu:100894088"/>
<dbReference type="AlphaFoldDB" id="A0A7M7LPM9"/>
<dbReference type="SMART" id="SM00353">
    <property type="entry name" value="HLH"/>
    <property type="match status" value="1"/>
</dbReference>
<sequence>MPKRKVHDAFSKSEGGRGVDSDSESSSSTDRSDPGGYRRVSGDRPLLPSANNYNMNMDSNITYELDSQGIPRQRGAANARERDRTHSVNSAFVQLRDLIPTEPRDRKLSKIETLRLATSYINHLGTLLLVGDEEIEQPCMHRAMLRPGSEAGPRIICTFCLQNHMSNMRNRAVMNVHHQHMRPLDMEAMMAHRHPTHMMR</sequence>